<dbReference type="PANTHER" id="PTHR30636:SF3">
    <property type="entry name" value="UPF0701 PROTEIN YICC"/>
    <property type="match status" value="1"/>
</dbReference>
<feature type="domain" description="Endoribonuclease YicC-like N-terminal" evidence="6">
    <location>
        <begin position="1"/>
        <end position="152"/>
    </location>
</feature>
<comment type="similarity">
    <text evidence="5">Belongs to the YicC/YloC family.</text>
</comment>
<evidence type="ECO:0000259" key="6">
    <source>
        <dbReference type="Pfam" id="PF03755"/>
    </source>
</evidence>
<dbReference type="InterPro" id="IPR013551">
    <property type="entry name" value="YicC-like_C"/>
</dbReference>
<dbReference type="InterPro" id="IPR005229">
    <property type="entry name" value="YicC/YloC-like"/>
</dbReference>
<dbReference type="PANTHER" id="PTHR30636">
    <property type="entry name" value="UPF0701 PROTEIN YICC"/>
    <property type="match status" value="1"/>
</dbReference>
<sequence>MTGFARFETDIQGRLVAWELRSVNGKGLDAKIRLNSGYEALEPDIRRMMSGHLVRGNLQISLQLQKSIGESTPAVNMAVLMDYAAVCDSLVANGHAALPTADGLLALRGVIDQPVDMVVQPDKPLLDEMLLAFASGLDRLISARQAEGREIAQVLMRRLDEMESLVVAAEADDARRPAVIQARLKAQVEALLGTGIGLDEGRLAQEAALLATRADVQEELDRLRAHIAAARTMLAEGGAVGRRLDFLSQEFNRESNTLCAKSNATSLTAIGLQLKVVVDQFREQVQNIE</sequence>
<dbReference type="Proteomes" id="UP000324738">
    <property type="component" value="Unassembled WGS sequence"/>
</dbReference>
<evidence type="ECO:0000313" key="8">
    <source>
        <dbReference type="EMBL" id="KAA0971202.1"/>
    </source>
</evidence>
<name>A0A5B0DYW4_9HYPH</name>
<evidence type="ECO:0000256" key="1">
    <source>
        <dbReference type="ARBA" id="ARBA00001968"/>
    </source>
</evidence>
<comment type="cofactor">
    <cofactor evidence="1">
        <name>a divalent metal cation</name>
        <dbReference type="ChEBI" id="CHEBI:60240"/>
    </cofactor>
</comment>
<keyword evidence="4" id="KW-0378">Hydrolase</keyword>
<reference evidence="8 9" key="1">
    <citation type="submission" date="2019-08" db="EMBL/GenBank/DDBJ databases">
        <title>Aureimonas fodiniaquatilis sp. nov., isolated from a coal mine wastewater.</title>
        <authorList>
            <person name="Kim W."/>
        </authorList>
    </citation>
    <scope>NUCLEOTIDE SEQUENCE [LARGE SCALE GENOMIC DNA]</scope>
    <source>
        <strain evidence="8 9">CAU 1482</strain>
    </source>
</reference>
<gene>
    <name evidence="8" type="ORF">FPY71_06665</name>
</gene>
<keyword evidence="3" id="KW-0255">Endonuclease</keyword>
<dbReference type="InterPro" id="IPR013527">
    <property type="entry name" value="YicC-like_N"/>
</dbReference>
<evidence type="ECO:0000256" key="4">
    <source>
        <dbReference type="ARBA" id="ARBA00022801"/>
    </source>
</evidence>
<dbReference type="GO" id="GO:0004521">
    <property type="term" value="F:RNA endonuclease activity"/>
    <property type="evidence" value="ECO:0007669"/>
    <property type="project" value="InterPro"/>
</dbReference>
<evidence type="ECO:0000259" key="7">
    <source>
        <dbReference type="Pfam" id="PF08340"/>
    </source>
</evidence>
<dbReference type="GO" id="GO:0016787">
    <property type="term" value="F:hydrolase activity"/>
    <property type="evidence" value="ECO:0007669"/>
    <property type="project" value="UniProtKB-KW"/>
</dbReference>
<dbReference type="AlphaFoldDB" id="A0A5B0DYW4"/>
<evidence type="ECO:0000256" key="3">
    <source>
        <dbReference type="ARBA" id="ARBA00022759"/>
    </source>
</evidence>
<evidence type="ECO:0000256" key="5">
    <source>
        <dbReference type="ARBA" id="ARBA00035648"/>
    </source>
</evidence>
<dbReference type="Pfam" id="PF03755">
    <property type="entry name" value="YicC-like_N"/>
    <property type="match status" value="1"/>
</dbReference>
<evidence type="ECO:0000256" key="2">
    <source>
        <dbReference type="ARBA" id="ARBA00022722"/>
    </source>
</evidence>
<dbReference type="OrthoDB" id="9771229at2"/>
<evidence type="ECO:0000313" key="9">
    <source>
        <dbReference type="Proteomes" id="UP000324738"/>
    </source>
</evidence>
<accession>A0A5B0DYW4</accession>
<dbReference type="EMBL" id="VTWH01000002">
    <property type="protein sequence ID" value="KAA0971202.1"/>
    <property type="molecule type" value="Genomic_DNA"/>
</dbReference>
<dbReference type="Pfam" id="PF08340">
    <property type="entry name" value="YicC-like_C"/>
    <property type="match status" value="1"/>
</dbReference>
<organism evidence="8 9">
    <name type="scientific">Aureimonas fodinaquatilis</name>
    <dbReference type="NCBI Taxonomy" id="2565783"/>
    <lineage>
        <taxon>Bacteria</taxon>
        <taxon>Pseudomonadati</taxon>
        <taxon>Pseudomonadota</taxon>
        <taxon>Alphaproteobacteria</taxon>
        <taxon>Hyphomicrobiales</taxon>
        <taxon>Aurantimonadaceae</taxon>
        <taxon>Aureimonas</taxon>
    </lineage>
</organism>
<dbReference type="NCBIfam" id="TIGR00255">
    <property type="entry name" value="YicC/YloC family endoribonuclease"/>
    <property type="match status" value="1"/>
</dbReference>
<proteinExistence type="inferred from homology"/>
<keyword evidence="2" id="KW-0540">Nuclease</keyword>
<comment type="caution">
    <text evidence="8">The sequence shown here is derived from an EMBL/GenBank/DDBJ whole genome shotgun (WGS) entry which is preliminary data.</text>
</comment>
<keyword evidence="9" id="KW-1185">Reference proteome</keyword>
<feature type="domain" description="Endoribonuclease YicC-like C-terminal" evidence="7">
    <location>
        <begin position="175"/>
        <end position="289"/>
    </location>
</feature>
<protein>
    <submittedName>
        <fullName evidence="8">YicC family protein</fullName>
    </submittedName>
</protein>